<dbReference type="PROSITE" id="PS51318">
    <property type="entry name" value="TAT"/>
    <property type="match status" value="1"/>
</dbReference>
<sequence>MNTFKITNELSRRQWMAVAAGGLAAGLVPLTGRADGDRAPSRRPNTPTAPLATTAISGKKVVVVGGGMAGMTAAKYLRLWGGKGLEVTLVEPEALYTSSIMSNLVLNGSRTIAGLQYSRETLARRYGVVARTGRLTAINRAARSLTLSDGSSLGYDRLVLAPGISFDDAYGLTTADYDARTPHAWRGGAQTTLLRQQITAMQDRDIFVMTIPKAPYRCPPGPYERACVVADHLKSSGRAGCQVVVLDENPVIQAERHTFETAFAGLHAGVIRYIPNVTGIQIDPASKVVTYVDGVGGTQVINARVVNPIVPHRAAGSEAGGWLAQAGLNNSADGRWAMVNVLSYESTLVGAEGIHVIGDASSCGMPKAGHVANQEAKICADAIIRLLSGAQPDPQPVANSACYSPITASSASWLTAVYQYDPIDRRMKIASNGGQTLVNGVAATATEAASVSQENFKDMGTWFNTLMKDTLA</sequence>
<feature type="domain" description="FAD/NAD(P)-binding" evidence="1">
    <location>
        <begin position="59"/>
        <end position="164"/>
    </location>
</feature>
<evidence type="ECO:0000313" key="3">
    <source>
        <dbReference type="EMBL" id="MFC3682520.1"/>
    </source>
</evidence>
<dbReference type="EMBL" id="JBHRXX010000001">
    <property type="protein sequence ID" value="MFC3682520.1"/>
    <property type="molecule type" value="Genomic_DNA"/>
</dbReference>
<protein>
    <submittedName>
        <fullName evidence="3">FAD-dependent oxidoreductase</fullName>
    </submittedName>
</protein>
<dbReference type="InterPro" id="IPR023753">
    <property type="entry name" value="FAD/NAD-binding_dom"/>
</dbReference>
<dbReference type="SUPFAM" id="SSF51905">
    <property type="entry name" value="FAD/NAD(P)-binding domain"/>
    <property type="match status" value="2"/>
</dbReference>
<name>A0ABV7VYE7_9BURK</name>
<dbReference type="InterPro" id="IPR052541">
    <property type="entry name" value="SQRD"/>
</dbReference>
<dbReference type="Proteomes" id="UP001595729">
    <property type="component" value="Unassembled WGS sequence"/>
</dbReference>
<evidence type="ECO:0000313" key="4">
    <source>
        <dbReference type="Proteomes" id="UP001595729"/>
    </source>
</evidence>
<evidence type="ECO:0000259" key="2">
    <source>
        <dbReference type="Pfam" id="PF21706"/>
    </source>
</evidence>
<gene>
    <name evidence="3" type="ORF">ACFOPI_02875</name>
</gene>
<dbReference type="InterPro" id="IPR049386">
    <property type="entry name" value="FCSD_central"/>
</dbReference>
<dbReference type="InterPro" id="IPR036188">
    <property type="entry name" value="FAD/NAD-bd_sf"/>
</dbReference>
<accession>A0ABV7VYE7</accession>
<comment type="caution">
    <text evidence="3">The sequence shown here is derived from an EMBL/GenBank/DDBJ whole genome shotgun (WGS) entry which is preliminary data.</text>
</comment>
<dbReference type="PANTHER" id="PTHR43755">
    <property type="match status" value="1"/>
</dbReference>
<dbReference type="InterPro" id="IPR006311">
    <property type="entry name" value="TAT_signal"/>
</dbReference>
<reference evidence="4" key="1">
    <citation type="journal article" date="2019" name="Int. J. Syst. Evol. Microbiol.">
        <title>The Global Catalogue of Microorganisms (GCM) 10K type strain sequencing project: providing services to taxonomists for standard genome sequencing and annotation.</title>
        <authorList>
            <consortium name="The Broad Institute Genomics Platform"/>
            <consortium name="The Broad Institute Genome Sequencing Center for Infectious Disease"/>
            <person name="Wu L."/>
            <person name="Ma J."/>
        </authorList>
    </citation>
    <scope>NUCLEOTIDE SEQUENCE [LARGE SCALE GENOMIC DNA]</scope>
    <source>
        <strain evidence="4">KCTC 42501</strain>
    </source>
</reference>
<dbReference type="PANTHER" id="PTHR43755:SF1">
    <property type="entry name" value="FAD-DEPENDENT PYRIDINE NUCLEOTIDE-DISULPHIDE OXIDOREDUCTASE"/>
    <property type="match status" value="1"/>
</dbReference>
<dbReference type="Pfam" id="PF07992">
    <property type="entry name" value="Pyr_redox_2"/>
    <property type="match status" value="1"/>
</dbReference>
<dbReference type="Pfam" id="PF21706">
    <property type="entry name" value="FCSD_central"/>
    <property type="match status" value="1"/>
</dbReference>
<organism evidence="3 4">
    <name type="scientific">Hydrogenophaga luteola</name>
    <dbReference type="NCBI Taxonomy" id="1591122"/>
    <lineage>
        <taxon>Bacteria</taxon>
        <taxon>Pseudomonadati</taxon>
        <taxon>Pseudomonadota</taxon>
        <taxon>Betaproteobacteria</taxon>
        <taxon>Burkholderiales</taxon>
        <taxon>Comamonadaceae</taxon>
        <taxon>Hydrogenophaga</taxon>
    </lineage>
</organism>
<evidence type="ECO:0000259" key="1">
    <source>
        <dbReference type="Pfam" id="PF07992"/>
    </source>
</evidence>
<dbReference type="Gene3D" id="3.50.50.60">
    <property type="entry name" value="FAD/NAD(P)-binding domain"/>
    <property type="match status" value="2"/>
</dbReference>
<feature type="domain" description="Sulfide dehydrogenase [flavocytochrome c] flavoprotein chain central" evidence="2">
    <location>
        <begin position="191"/>
        <end position="307"/>
    </location>
</feature>
<proteinExistence type="predicted"/>
<keyword evidence="4" id="KW-1185">Reference proteome</keyword>
<dbReference type="RefSeq" id="WP_382170537.1">
    <property type="nucleotide sequence ID" value="NZ_JBHRXX010000001.1"/>
</dbReference>